<dbReference type="Gene3D" id="3.40.710.10">
    <property type="entry name" value="DD-peptidase/beta-lactamase superfamily"/>
    <property type="match status" value="1"/>
</dbReference>
<feature type="non-terminal residue" evidence="2">
    <location>
        <position position="1"/>
    </location>
</feature>
<reference evidence="2" key="1">
    <citation type="submission" date="2018-05" db="EMBL/GenBank/DDBJ databases">
        <authorList>
            <person name="Lanie J.A."/>
            <person name="Ng W.-L."/>
            <person name="Kazmierczak K.M."/>
            <person name="Andrzejewski T.M."/>
            <person name="Davidsen T.M."/>
            <person name="Wayne K.J."/>
            <person name="Tettelin H."/>
            <person name="Glass J.I."/>
            <person name="Rusch D."/>
            <person name="Podicherti R."/>
            <person name="Tsui H.-C.T."/>
            <person name="Winkler M.E."/>
        </authorList>
    </citation>
    <scope>NUCLEOTIDE SEQUENCE</scope>
</reference>
<evidence type="ECO:0000259" key="1">
    <source>
        <dbReference type="Pfam" id="PF00144"/>
    </source>
</evidence>
<feature type="non-terminal residue" evidence="2">
    <location>
        <position position="273"/>
    </location>
</feature>
<proteinExistence type="predicted"/>
<evidence type="ECO:0000313" key="2">
    <source>
        <dbReference type="EMBL" id="SVD66190.1"/>
    </source>
</evidence>
<dbReference type="SUPFAM" id="SSF56601">
    <property type="entry name" value="beta-lactamase/transpeptidase-like"/>
    <property type="match status" value="1"/>
</dbReference>
<dbReference type="AlphaFoldDB" id="A0A382X5P1"/>
<sequence length="273" mass="31168">RGRFIHRGNYGAANLEYGIPLSSKSVFRIGSVSKQFTAIAILLLEEQGKLSLDADVHEYLPGLINYQSPVTLRHMLWHTSGMAEYTDADITVFKNVNGEPFRWGNEDYLSTSEFMAILSRLPLHSPPNQKFRYSNSAYFLLSQVVEAVSGQSLRQFAQENIFEPLKMETSSFNDNVNRVITDRATGYRPSEKGKYEIFETNLSWVGDGGIYTTIDDFILWDQNYYYNRLGNGDQTLIELMESPSAHTREKQSRLEYGYGFGLESSLYKGLKRV</sequence>
<gene>
    <name evidence="2" type="ORF">METZ01_LOCUS419044</name>
</gene>
<protein>
    <recommendedName>
        <fullName evidence="1">Beta-lactamase-related domain-containing protein</fullName>
    </recommendedName>
</protein>
<feature type="domain" description="Beta-lactamase-related" evidence="1">
    <location>
        <begin position="2"/>
        <end position="263"/>
    </location>
</feature>
<accession>A0A382X5P1</accession>
<dbReference type="InterPro" id="IPR012338">
    <property type="entry name" value="Beta-lactam/transpept-like"/>
</dbReference>
<dbReference type="PANTHER" id="PTHR46825">
    <property type="entry name" value="D-ALANYL-D-ALANINE-CARBOXYPEPTIDASE/ENDOPEPTIDASE AMPH"/>
    <property type="match status" value="1"/>
</dbReference>
<organism evidence="2">
    <name type="scientific">marine metagenome</name>
    <dbReference type="NCBI Taxonomy" id="408172"/>
    <lineage>
        <taxon>unclassified sequences</taxon>
        <taxon>metagenomes</taxon>
        <taxon>ecological metagenomes</taxon>
    </lineage>
</organism>
<dbReference type="InterPro" id="IPR001466">
    <property type="entry name" value="Beta-lactam-related"/>
</dbReference>
<dbReference type="PANTHER" id="PTHR46825:SF9">
    <property type="entry name" value="BETA-LACTAMASE-RELATED DOMAIN-CONTAINING PROTEIN"/>
    <property type="match status" value="1"/>
</dbReference>
<name>A0A382X5P1_9ZZZZ</name>
<dbReference type="InterPro" id="IPR050491">
    <property type="entry name" value="AmpC-like"/>
</dbReference>
<dbReference type="EMBL" id="UINC01165032">
    <property type="protein sequence ID" value="SVD66190.1"/>
    <property type="molecule type" value="Genomic_DNA"/>
</dbReference>
<dbReference type="Pfam" id="PF00144">
    <property type="entry name" value="Beta-lactamase"/>
    <property type="match status" value="1"/>
</dbReference>